<dbReference type="AlphaFoldDB" id="A0A381R732"/>
<sequence>MPYASNGDTRLYYEIEGKGPPMILSHGFMMDTTSWYDLGYVAELKPDYTLLIMDARGHGASDKPHDVPNYNDKTMAEDVLSVMSSAGIDSAHFFGFSMGGRTGLELAVIAPDRFRSFIIASATPGPRTDVGKKSDIRRIKMFQEGPKAVALAMDKLSPEMDPYRKQAIEGNLKAYLAKTLSNIDRADITSKLTDLKVPCLLYAGGSDPLAHDSALEAVHEIPSARFISLPGLKHMYTFGRTDIVFPMVREFLKSIPKDNQ</sequence>
<dbReference type="InterPro" id="IPR000073">
    <property type="entry name" value="AB_hydrolase_1"/>
</dbReference>
<proteinExistence type="predicted"/>
<protein>
    <recommendedName>
        <fullName evidence="1">AB hydrolase-1 domain-containing protein</fullName>
    </recommendedName>
</protein>
<name>A0A381R732_9ZZZZ</name>
<dbReference type="PANTHER" id="PTHR43433">
    <property type="entry name" value="HYDROLASE, ALPHA/BETA FOLD FAMILY PROTEIN"/>
    <property type="match status" value="1"/>
</dbReference>
<dbReference type="PRINTS" id="PR00111">
    <property type="entry name" value="ABHYDROLASE"/>
</dbReference>
<dbReference type="Pfam" id="PF00561">
    <property type="entry name" value="Abhydrolase_1"/>
    <property type="match status" value="1"/>
</dbReference>
<organism evidence="2">
    <name type="scientific">marine metagenome</name>
    <dbReference type="NCBI Taxonomy" id="408172"/>
    <lineage>
        <taxon>unclassified sequences</taxon>
        <taxon>metagenomes</taxon>
        <taxon>ecological metagenomes</taxon>
    </lineage>
</organism>
<dbReference type="SUPFAM" id="SSF53474">
    <property type="entry name" value="alpha/beta-Hydrolases"/>
    <property type="match status" value="1"/>
</dbReference>
<evidence type="ECO:0000259" key="1">
    <source>
        <dbReference type="Pfam" id="PF00561"/>
    </source>
</evidence>
<dbReference type="InterPro" id="IPR050471">
    <property type="entry name" value="AB_hydrolase"/>
</dbReference>
<reference evidence="2" key="1">
    <citation type="submission" date="2018-05" db="EMBL/GenBank/DDBJ databases">
        <authorList>
            <person name="Lanie J.A."/>
            <person name="Ng W.-L."/>
            <person name="Kazmierczak K.M."/>
            <person name="Andrzejewski T.M."/>
            <person name="Davidsen T.M."/>
            <person name="Wayne K.J."/>
            <person name="Tettelin H."/>
            <person name="Glass J.I."/>
            <person name="Rusch D."/>
            <person name="Podicherti R."/>
            <person name="Tsui H.-C.T."/>
            <person name="Winkler M.E."/>
        </authorList>
    </citation>
    <scope>NUCLEOTIDE SEQUENCE</scope>
</reference>
<accession>A0A381R732</accession>
<dbReference type="PANTHER" id="PTHR43433:SF5">
    <property type="entry name" value="AB HYDROLASE-1 DOMAIN-CONTAINING PROTEIN"/>
    <property type="match status" value="1"/>
</dbReference>
<dbReference type="Gene3D" id="3.40.50.1820">
    <property type="entry name" value="alpha/beta hydrolase"/>
    <property type="match status" value="1"/>
</dbReference>
<evidence type="ECO:0000313" key="2">
    <source>
        <dbReference type="EMBL" id="SUZ86589.1"/>
    </source>
</evidence>
<feature type="domain" description="AB hydrolase-1" evidence="1">
    <location>
        <begin position="20"/>
        <end position="136"/>
    </location>
</feature>
<gene>
    <name evidence="2" type="ORF">METZ01_LOCUS39443</name>
</gene>
<dbReference type="EMBL" id="UINC01001689">
    <property type="protein sequence ID" value="SUZ86589.1"/>
    <property type="molecule type" value="Genomic_DNA"/>
</dbReference>
<dbReference type="InterPro" id="IPR029058">
    <property type="entry name" value="AB_hydrolase_fold"/>
</dbReference>